<dbReference type="GO" id="GO:0046872">
    <property type="term" value="F:metal ion binding"/>
    <property type="evidence" value="ECO:0007669"/>
    <property type="project" value="UniProtKB-KW"/>
</dbReference>
<organism evidence="3 4">
    <name type="scientific">Catenaria anguillulae PL171</name>
    <dbReference type="NCBI Taxonomy" id="765915"/>
    <lineage>
        <taxon>Eukaryota</taxon>
        <taxon>Fungi</taxon>
        <taxon>Fungi incertae sedis</taxon>
        <taxon>Blastocladiomycota</taxon>
        <taxon>Blastocladiomycetes</taxon>
        <taxon>Blastocladiales</taxon>
        <taxon>Catenariaceae</taxon>
        <taxon>Catenaria</taxon>
    </lineage>
</organism>
<dbReference type="InterPro" id="IPR005123">
    <property type="entry name" value="Oxoglu/Fe-dep_dioxygenase_dom"/>
</dbReference>
<dbReference type="STRING" id="765915.A0A1Y2HQ10"/>
<dbReference type="InterPro" id="IPR026992">
    <property type="entry name" value="DIOX_N"/>
</dbReference>
<protein>
    <recommendedName>
        <fullName evidence="2">Fe2OG dioxygenase domain-containing protein</fullName>
    </recommendedName>
</protein>
<feature type="domain" description="Fe2OG dioxygenase" evidence="2">
    <location>
        <begin position="215"/>
        <end position="348"/>
    </location>
</feature>
<keyword evidence="1" id="KW-0560">Oxidoreductase</keyword>
<reference evidence="3 4" key="1">
    <citation type="submission" date="2016-07" db="EMBL/GenBank/DDBJ databases">
        <title>Pervasive Adenine N6-methylation of Active Genes in Fungi.</title>
        <authorList>
            <consortium name="DOE Joint Genome Institute"/>
            <person name="Mondo S.J."/>
            <person name="Dannebaum R.O."/>
            <person name="Kuo R.C."/>
            <person name="Labutti K."/>
            <person name="Haridas S."/>
            <person name="Kuo A."/>
            <person name="Salamov A."/>
            <person name="Ahrendt S.R."/>
            <person name="Lipzen A."/>
            <person name="Sullivan W."/>
            <person name="Andreopoulos W.B."/>
            <person name="Clum A."/>
            <person name="Lindquist E."/>
            <person name="Daum C."/>
            <person name="Ramamoorthy G.K."/>
            <person name="Gryganskyi A."/>
            <person name="Culley D."/>
            <person name="Magnuson J.K."/>
            <person name="James T.Y."/>
            <person name="O'Malley M.A."/>
            <person name="Stajich J.E."/>
            <person name="Spatafora J.W."/>
            <person name="Visel A."/>
            <person name="Grigoriev I.V."/>
        </authorList>
    </citation>
    <scope>NUCLEOTIDE SEQUENCE [LARGE SCALE GENOMIC DNA]</scope>
    <source>
        <strain evidence="3 4">PL171</strain>
    </source>
</reference>
<dbReference type="Gene3D" id="2.60.120.330">
    <property type="entry name" value="B-lactam Antibiotic, Isopenicillin N Synthase, Chain"/>
    <property type="match status" value="1"/>
</dbReference>
<dbReference type="InterPro" id="IPR050231">
    <property type="entry name" value="Iron_ascorbate_oxido_reductase"/>
</dbReference>
<dbReference type="InterPro" id="IPR044861">
    <property type="entry name" value="IPNS-like_FE2OG_OXY"/>
</dbReference>
<keyword evidence="1" id="KW-0479">Metal-binding</keyword>
<dbReference type="PANTHER" id="PTHR47990">
    <property type="entry name" value="2-OXOGLUTARATE (2OG) AND FE(II)-DEPENDENT OXYGENASE SUPERFAMILY PROTEIN-RELATED"/>
    <property type="match status" value="1"/>
</dbReference>
<dbReference type="SUPFAM" id="SSF51197">
    <property type="entry name" value="Clavaminate synthase-like"/>
    <property type="match status" value="1"/>
</dbReference>
<dbReference type="EMBL" id="MCFL01000016">
    <property type="protein sequence ID" value="ORZ36670.1"/>
    <property type="molecule type" value="Genomic_DNA"/>
</dbReference>
<proteinExistence type="inferred from homology"/>
<dbReference type="GO" id="GO:0016491">
    <property type="term" value="F:oxidoreductase activity"/>
    <property type="evidence" value="ECO:0007669"/>
    <property type="project" value="UniProtKB-KW"/>
</dbReference>
<dbReference type="Proteomes" id="UP000193411">
    <property type="component" value="Unassembled WGS sequence"/>
</dbReference>
<dbReference type="Pfam" id="PF14226">
    <property type="entry name" value="DIOX_N"/>
    <property type="match status" value="1"/>
</dbReference>
<dbReference type="InterPro" id="IPR027443">
    <property type="entry name" value="IPNS-like_sf"/>
</dbReference>
<dbReference type="OrthoDB" id="288590at2759"/>
<gene>
    <name evidence="3" type="ORF">BCR44DRAFT_122126</name>
</gene>
<keyword evidence="4" id="KW-1185">Reference proteome</keyword>
<accession>A0A1Y2HQ10</accession>
<evidence type="ECO:0000259" key="2">
    <source>
        <dbReference type="PROSITE" id="PS51471"/>
    </source>
</evidence>
<dbReference type="PROSITE" id="PS51471">
    <property type="entry name" value="FE2OG_OXY"/>
    <property type="match status" value="1"/>
</dbReference>
<comment type="similarity">
    <text evidence="1">Belongs to the iron/ascorbate-dependent oxidoreductase family.</text>
</comment>
<comment type="caution">
    <text evidence="3">The sequence shown here is derived from an EMBL/GenBank/DDBJ whole genome shotgun (WGS) entry which is preliminary data.</text>
</comment>
<dbReference type="AlphaFoldDB" id="A0A1Y2HQ10"/>
<evidence type="ECO:0000256" key="1">
    <source>
        <dbReference type="RuleBase" id="RU003682"/>
    </source>
</evidence>
<sequence>MLGISSSAAAAAVAADASLLHVPTFTDIPILNVSALIDAKASDDSAAYAKAIADLTMAMYDASKSVGFFLVSGHGIDTALIDDMFAMARRFFALPVDVKKTTSVSHNRGYMALGEENLNSDAQYDGDIKEALDIGPEKEDAPLPDDASELDRLLAYRLRQRNRWLSDDVLPGFKQVSMKYYDKVNELAEIVLEVLASAMGQSTAFFSDRVKVPGTMGQLRMVRYPAAPGMQSSRLSCGAHSDYGCITLLAADTPGLQIYLSPEVVKRHFPARACSDLQAHHESIKYASGGQPGGSWAWVPVVPGTFIVNLGDMISRWTNRTFKSTLHRVVHVDTDLGDRISLPFFVDCDFDTEIRVLPAFLPGSGKLSDPKEHVLHFPKPITMGQHLALMFSSTFPELPAVRKETQRLTPSPVVHVTLRDEDGQEHELAESAGA</sequence>
<dbReference type="Pfam" id="PF03171">
    <property type="entry name" value="2OG-FeII_Oxy"/>
    <property type="match status" value="1"/>
</dbReference>
<evidence type="ECO:0000313" key="4">
    <source>
        <dbReference type="Proteomes" id="UP000193411"/>
    </source>
</evidence>
<keyword evidence="1" id="KW-0408">Iron</keyword>
<name>A0A1Y2HQ10_9FUNG</name>
<evidence type="ECO:0000313" key="3">
    <source>
        <dbReference type="EMBL" id="ORZ36670.1"/>
    </source>
</evidence>